<reference evidence="15 16" key="1">
    <citation type="submission" date="2020-08" db="EMBL/GenBank/DDBJ databases">
        <title>Genomic Encyclopedia of Type Strains, Phase IV (KMG-IV): sequencing the most valuable type-strain genomes for metagenomic binning, comparative biology and taxonomic classification.</title>
        <authorList>
            <person name="Goeker M."/>
        </authorList>
    </citation>
    <scope>NUCLEOTIDE SEQUENCE [LARGE SCALE GENOMIC DNA]</scope>
    <source>
        <strain evidence="15 16">DSM 27057</strain>
    </source>
</reference>
<comment type="pathway">
    <text evidence="2">Glycan biosynthesis; alginate biosynthesis.</text>
</comment>
<evidence type="ECO:0000256" key="8">
    <source>
        <dbReference type="ARBA" id="ARBA00022841"/>
    </source>
</evidence>
<keyword evidence="7 14" id="KW-0812">Transmembrane</keyword>
<dbReference type="GO" id="GO:0005886">
    <property type="term" value="C:plasma membrane"/>
    <property type="evidence" value="ECO:0007669"/>
    <property type="project" value="UniProtKB-SubCell"/>
</dbReference>
<keyword evidence="16" id="KW-1185">Reference proteome</keyword>
<proteinExistence type="inferred from homology"/>
<evidence type="ECO:0000256" key="2">
    <source>
        <dbReference type="ARBA" id="ARBA00005182"/>
    </source>
</evidence>
<dbReference type="InterPro" id="IPR004299">
    <property type="entry name" value="MBOAT_fam"/>
</dbReference>
<comment type="subcellular location">
    <subcellularLocation>
        <location evidence="1">Cell membrane</location>
        <topology evidence="1">Multi-pass membrane protein</topology>
    </subcellularLocation>
</comment>
<feature type="transmembrane region" description="Helical" evidence="14">
    <location>
        <begin position="486"/>
        <end position="503"/>
    </location>
</feature>
<dbReference type="InterPro" id="IPR024194">
    <property type="entry name" value="Ac/AlaTfrase_AlgI/DltB"/>
</dbReference>
<feature type="transmembrane region" description="Helical" evidence="14">
    <location>
        <begin position="343"/>
        <end position="363"/>
    </location>
</feature>
<accession>A0A7W6CLW6</accession>
<sequence length="515" mass="56851">MAFNSYGFALLFLPVVWLIYGLVARFAGRRGRLMVIIAAGLAFYVIACAWALPILLASLLGNYLVARMIIASNGDIRRCWLRLGVGTNVLALVALKFSGFMGANLALLIPGPPLLRELALPLGISFFTFQQISLLVDLSRGLVTSLRPLTYLASILFFPYLVSGPITYFREFAPQVETETRDTVRDGIAGLTLFATGLFKKAVLADTLVLWVDPMFADVAAGHRPVVVQAWVMVLGFLFQMYFDFSGYSDMAAGTARLLGVRLPLNFYSPIRVTNIMDWWRRWHMSLGRFVNDYIFQSLALPMTRMAMMRGYGRWGGVVLGVLVPTAVSMFVIGAWHGGNWTYITFGLLHAFYMVVAEAWIFLRKKNRKRKRAPPTSRLAHVRGHVLTMLCVLIALVPFRAPDMASALRVWAGMAGIGGAGVWLPWPVMPTVGGAIVALELALSLAIVYVLPNTAQWLEQLDIALPFAGAEKIARGLIPLVWRPNAVWGIVTGAMLLLGLTFVSRGGNSFVYFSF</sequence>
<organism evidence="15 16">
    <name type="scientific">Novosphingobium sediminicola</name>
    <dbReference type="NCBI Taxonomy" id="563162"/>
    <lineage>
        <taxon>Bacteria</taxon>
        <taxon>Pseudomonadati</taxon>
        <taxon>Pseudomonadota</taxon>
        <taxon>Alphaproteobacteria</taxon>
        <taxon>Sphingomonadales</taxon>
        <taxon>Sphingomonadaceae</taxon>
        <taxon>Novosphingobium</taxon>
    </lineage>
</organism>
<name>A0A7W6CLW6_9SPHN</name>
<dbReference type="PANTHER" id="PTHR13285:SF23">
    <property type="entry name" value="TEICHOIC ACID D-ALANYLTRANSFERASE"/>
    <property type="match status" value="1"/>
</dbReference>
<keyword evidence="6 13" id="KW-0808">Transferase</keyword>
<evidence type="ECO:0000256" key="12">
    <source>
        <dbReference type="ARBA" id="ARBA00031030"/>
    </source>
</evidence>
<dbReference type="InterPro" id="IPR051085">
    <property type="entry name" value="MB_O-acyltransferase"/>
</dbReference>
<gene>
    <name evidence="15" type="ORF">GGR38_003794</name>
</gene>
<comment type="similarity">
    <text evidence="3 13">Belongs to the membrane-bound acyltransferase family.</text>
</comment>
<feature type="transmembrane region" description="Helical" evidence="14">
    <location>
        <begin position="431"/>
        <end position="451"/>
    </location>
</feature>
<dbReference type="PIRSF" id="PIRSF500217">
    <property type="entry name" value="AlgI"/>
    <property type="match status" value="1"/>
</dbReference>
<evidence type="ECO:0000256" key="13">
    <source>
        <dbReference type="PIRNR" id="PIRNR016636"/>
    </source>
</evidence>
<dbReference type="GO" id="GO:0042121">
    <property type="term" value="P:alginic acid biosynthetic process"/>
    <property type="evidence" value="ECO:0007669"/>
    <property type="project" value="UniProtKB-KW"/>
</dbReference>
<dbReference type="Pfam" id="PF03062">
    <property type="entry name" value="MBOAT"/>
    <property type="match status" value="1"/>
</dbReference>
<dbReference type="Proteomes" id="UP000548867">
    <property type="component" value="Unassembled WGS sequence"/>
</dbReference>
<evidence type="ECO:0000256" key="14">
    <source>
        <dbReference type="SAM" id="Phobius"/>
    </source>
</evidence>
<dbReference type="AlphaFoldDB" id="A0A7W6CLW6"/>
<keyword evidence="10 13" id="KW-0472">Membrane</keyword>
<feature type="transmembrane region" description="Helical" evidence="14">
    <location>
        <begin position="315"/>
        <end position="337"/>
    </location>
</feature>
<feature type="transmembrane region" description="Helical" evidence="14">
    <location>
        <begin position="6"/>
        <end position="23"/>
    </location>
</feature>
<protein>
    <recommendedName>
        <fullName evidence="4">Probable alginate O-acetylase AlgI</fullName>
    </recommendedName>
    <alternativeName>
        <fullName evidence="12">Alginate biosynthesis protein AlgI</fullName>
    </alternativeName>
</protein>
<dbReference type="EMBL" id="JACIDX010000016">
    <property type="protein sequence ID" value="MBB3956828.1"/>
    <property type="molecule type" value="Genomic_DNA"/>
</dbReference>
<comment type="caution">
    <text evidence="15">The sequence shown here is derived from an EMBL/GenBank/DDBJ whole genome shotgun (WGS) entry which is preliminary data.</text>
</comment>
<feature type="transmembrane region" description="Helical" evidence="14">
    <location>
        <begin position="148"/>
        <end position="169"/>
    </location>
</feature>
<feature type="transmembrane region" description="Helical" evidence="14">
    <location>
        <begin position="224"/>
        <end position="243"/>
    </location>
</feature>
<dbReference type="PANTHER" id="PTHR13285">
    <property type="entry name" value="ACYLTRANSFERASE"/>
    <property type="match status" value="1"/>
</dbReference>
<feature type="transmembrane region" description="Helical" evidence="14">
    <location>
        <begin position="35"/>
        <end position="60"/>
    </location>
</feature>
<feature type="transmembrane region" description="Helical" evidence="14">
    <location>
        <begin position="80"/>
        <end position="106"/>
    </location>
</feature>
<keyword evidence="9 14" id="KW-1133">Transmembrane helix</keyword>
<evidence type="ECO:0000256" key="3">
    <source>
        <dbReference type="ARBA" id="ARBA00010323"/>
    </source>
</evidence>
<keyword evidence="8" id="KW-0016">Alginate biosynthesis</keyword>
<evidence type="ECO:0000313" key="15">
    <source>
        <dbReference type="EMBL" id="MBB3956828.1"/>
    </source>
</evidence>
<evidence type="ECO:0000256" key="4">
    <source>
        <dbReference type="ARBA" id="ARBA00016084"/>
    </source>
</evidence>
<evidence type="ECO:0000256" key="7">
    <source>
        <dbReference type="ARBA" id="ARBA00022692"/>
    </source>
</evidence>
<evidence type="ECO:0000256" key="1">
    <source>
        <dbReference type="ARBA" id="ARBA00004651"/>
    </source>
</evidence>
<evidence type="ECO:0000256" key="11">
    <source>
        <dbReference type="ARBA" id="ARBA00023315"/>
    </source>
</evidence>
<evidence type="ECO:0000256" key="5">
    <source>
        <dbReference type="ARBA" id="ARBA00022475"/>
    </source>
</evidence>
<dbReference type="InterPro" id="IPR028362">
    <property type="entry name" value="AlgI"/>
</dbReference>
<evidence type="ECO:0000256" key="9">
    <source>
        <dbReference type="ARBA" id="ARBA00022989"/>
    </source>
</evidence>
<evidence type="ECO:0000256" key="6">
    <source>
        <dbReference type="ARBA" id="ARBA00022679"/>
    </source>
</evidence>
<evidence type="ECO:0000313" key="16">
    <source>
        <dbReference type="Proteomes" id="UP000548867"/>
    </source>
</evidence>
<dbReference type="PIRSF" id="PIRSF016636">
    <property type="entry name" value="AlgI_DltB"/>
    <property type="match status" value="1"/>
</dbReference>
<keyword evidence="11 13" id="KW-0012">Acyltransferase</keyword>
<keyword evidence="5 13" id="KW-1003">Cell membrane</keyword>
<evidence type="ECO:0000256" key="10">
    <source>
        <dbReference type="ARBA" id="ARBA00023136"/>
    </source>
</evidence>
<dbReference type="GO" id="GO:0016746">
    <property type="term" value="F:acyltransferase activity"/>
    <property type="evidence" value="ECO:0007669"/>
    <property type="project" value="UniProtKB-KW"/>
</dbReference>
<feature type="transmembrane region" description="Helical" evidence="14">
    <location>
        <begin position="384"/>
        <end position="401"/>
    </location>
</feature>
<feature type="transmembrane region" description="Helical" evidence="14">
    <location>
        <begin position="190"/>
        <end position="212"/>
    </location>
</feature>